<comment type="caution">
    <text evidence="9">The sequence shown here is derived from an EMBL/GenBank/DDBJ whole genome shotgun (WGS) entry which is preliminary data.</text>
</comment>
<feature type="domain" description="Helicase ATP-binding" evidence="7">
    <location>
        <begin position="32"/>
        <end position="199"/>
    </location>
</feature>
<dbReference type="GO" id="GO:0005524">
    <property type="term" value="F:ATP binding"/>
    <property type="evidence" value="ECO:0007669"/>
    <property type="project" value="UniProtKB-KW"/>
</dbReference>
<dbReference type="Pfam" id="PF21210">
    <property type="entry name" value="RNA_helicase_helical"/>
    <property type="match status" value="1"/>
</dbReference>
<dbReference type="InterPro" id="IPR001650">
    <property type="entry name" value="Helicase_C-like"/>
</dbReference>
<accession>L9VG59</accession>
<evidence type="ECO:0000256" key="6">
    <source>
        <dbReference type="SAM" id="MobiDB-lite"/>
    </source>
</evidence>
<dbReference type="InterPro" id="IPR006166">
    <property type="entry name" value="ERCC4_domain"/>
</dbReference>
<evidence type="ECO:0000259" key="8">
    <source>
        <dbReference type="PROSITE" id="PS51194"/>
    </source>
</evidence>
<dbReference type="Pfam" id="PF02732">
    <property type="entry name" value="ERCC4"/>
    <property type="match status" value="1"/>
</dbReference>
<keyword evidence="2" id="KW-0378">Hydrolase</keyword>
<name>L9VG59_9EURY</name>
<evidence type="ECO:0000256" key="5">
    <source>
        <dbReference type="SAM" id="Coils"/>
    </source>
</evidence>
<evidence type="ECO:0000256" key="2">
    <source>
        <dbReference type="ARBA" id="ARBA00022801"/>
    </source>
</evidence>
<keyword evidence="10" id="KW-1185">Reference proteome</keyword>
<evidence type="ECO:0000313" key="10">
    <source>
        <dbReference type="Proteomes" id="UP000011599"/>
    </source>
</evidence>
<dbReference type="GO" id="GO:0006281">
    <property type="term" value="P:DNA repair"/>
    <property type="evidence" value="ECO:0007669"/>
    <property type="project" value="InterPro"/>
</dbReference>
<dbReference type="InterPro" id="IPR003583">
    <property type="entry name" value="Hlx-hairpin-Hlx_DNA-bd_motif"/>
</dbReference>
<dbReference type="InterPro" id="IPR027417">
    <property type="entry name" value="P-loop_NTPase"/>
</dbReference>
<dbReference type="RefSeq" id="WP_006092868.1">
    <property type="nucleotide sequence ID" value="NZ_AOHW01000053.1"/>
</dbReference>
<keyword evidence="3" id="KW-0347">Helicase</keyword>
<keyword evidence="1" id="KW-0547">Nucleotide-binding</keyword>
<dbReference type="SUPFAM" id="SSF52980">
    <property type="entry name" value="Restriction endonuclease-like"/>
    <property type="match status" value="1"/>
</dbReference>
<dbReference type="eggNOG" id="arCOG00872">
    <property type="taxonomic scope" value="Archaea"/>
</dbReference>
<dbReference type="Pfam" id="PF00271">
    <property type="entry name" value="Helicase_C"/>
    <property type="match status" value="1"/>
</dbReference>
<dbReference type="CDD" id="cd12089">
    <property type="entry name" value="Hef_ID"/>
    <property type="match status" value="1"/>
</dbReference>
<dbReference type="OrthoDB" id="9764at2157"/>
<dbReference type="STRING" id="1114856.GCA_000383975_01440"/>
<dbReference type="CDD" id="cd20075">
    <property type="entry name" value="XPF_nuclease_XPF_arch"/>
    <property type="match status" value="1"/>
</dbReference>
<dbReference type="Gene3D" id="1.10.150.20">
    <property type="entry name" value="5' to 3' exonuclease, C-terminal subdomain"/>
    <property type="match status" value="1"/>
</dbReference>
<proteinExistence type="predicted"/>
<feature type="region of interest" description="Disordered" evidence="6">
    <location>
        <begin position="529"/>
        <end position="601"/>
    </location>
</feature>
<dbReference type="InterPro" id="IPR011545">
    <property type="entry name" value="DEAD/DEAH_box_helicase_dom"/>
</dbReference>
<dbReference type="Gene3D" id="3.40.50.300">
    <property type="entry name" value="P-loop containing nucleotide triphosphate hydrolases"/>
    <property type="match status" value="2"/>
</dbReference>
<dbReference type="GO" id="GO:0016787">
    <property type="term" value="F:hydrolase activity"/>
    <property type="evidence" value="ECO:0007669"/>
    <property type="project" value="UniProtKB-KW"/>
</dbReference>
<dbReference type="AlphaFoldDB" id="L9VG59"/>
<feature type="coiled-coil region" evidence="5">
    <location>
        <begin position="501"/>
        <end position="528"/>
    </location>
</feature>
<dbReference type="SMART" id="SM00278">
    <property type="entry name" value="HhH1"/>
    <property type="match status" value="3"/>
</dbReference>
<dbReference type="PATRIC" id="fig|1114856.3.peg.4718"/>
<dbReference type="PANTHER" id="PTHR14025">
    <property type="entry name" value="FANCONI ANEMIA GROUP M FANCM FAMILY MEMBER"/>
    <property type="match status" value="1"/>
</dbReference>
<feature type="compositionally biased region" description="Basic and acidic residues" evidence="6">
    <location>
        <begin position="590"/>
        <end position="599"/>
    </location>
</feature>
<organism evidence="9 10">
    <name type="scientific">Natronorubrum tibetense GA33</name>
    <dbReference type="NCBI Taxonomy" id="1114856"/>
    <lineage>
        <taxon>Archaea</taxon>
        <taxon>Methanobacteriati</taxon>
        <taxon>Methanobacteriota</taxon>
        <taxon>Stenosarchaea group</taxon>
        <taxon>Halobacteria</taxon>
        <taxon>Halobacteriales</taxon>
        <taxon>Natrialbaceae</taxon>
        <taxon>Natronorubrum</taxon>
    </lineage>
</organism>
<dbReference type="InterPro" id="IPR014001">
    <property type="entry name" value="Helicase_ATP-bd"/>
</dbReference>
<feature type="compositionally biased region" description="Low complexity" evidence="6">
    <location>
        <begin position="555"/>
        <end position="569"/>
    </location>
</feature>
<dbReference type="SUPFAM" id="SSF52540">
    <property type="entry name" value="P-loop containing nucleoside triphosphate hydrolases"/>
    <property type="match status" value="1"/>
</dbReference>
<dbReference type="InterPro" id="IPR010994">
    <property type="entry name" value="RuvA_2-like"/>
</dbReference>
<dbReference type="Proteomes" id="UP000011599">
    <property type="component" value="Unassembled WGS sequence"/>
</dbReference>
<dbReference type="GO" id="GO:0004518">
    <property type="term" value="F:nuclease activity"/>
    <property type="evidence" value="ECO:0007669"/>
    <property type="project" value="InterPro"/>
</dbReference>
<dbReference type="SUPFAM" id="SSF47781">
    <property type="entry name" value="RuvA domain 2-like"/>
    <property type="match status" value="1"/>
</dbReference>
<dbReference type="EMBL" id="AOHW01000053">
    <property type="protein sequence ID" value="ELY36011.1"/>
    <property type="molecule type" value="Genomic_DNA"/>
</dbReference>
<dbReference type="Gene3D" id="3.40.50.10130">
    <property type="match status" value="1"/>
</dbReference>
<evidence type="ECO:0000313" key="9">
    <source>
        <dbReference type="EMBL" id="ELY36011.1"/>
    </source>
</evidence>
<feature type="domain" description="Helicase C-terminal" evidence="8">
    <location>
        <begin position="350"/>
        <end position="526"/>
    </location>
</feature>
<dbReference type="PROSITE" id="PS51194">
    <property type="entry name" value="HELICASE_CTER"/>
    <property type="match status" value="1"/>
</dbReference>
<dbReference type="PANTHER" id="PTHR14025:SF20">
    <property type="entry name" value="FANCONI ANEMIA GROUP M PROTEIN"/>
    <property type="match status" value="1"/>
</dbReference>
<dbReference type="SMART" id="SM00891">
    <property type="entry name" value="ERCC4"/>
    <property type="match status" value="1"/>
</dbReference>
<feature type="compositionally biased region" description="Acidic residues" evidence="6">
    <location>
        <begin position="580"/>
        <end position="589"/>
    </location>
</feature>
<dbReference type="InterPro" id="IPR041755">
    <property type="entry name" value="Hef_ID"/>
</dbReference>
<dbReference type="Gene3D" id="1.20.1320.20">
    <property type="entry name" value="hef helicase domain"/>
    <property type="match status" value="1"/>
</dbReference>
<dbReference type="InterPro" id="IPR011335">
    <property type="entry name" value="Restrct_endonuc-II-like"/>
</dbReference>
<dbReference type="GO" id="GO:0003677">
    <property type="term" value="F:DNA binding"/>
    <property type="evidence" value="ECO:0007669"/>
    <property type="project" value="InterPro"/>
</dbReference>
<dbReference type="SMART" id="SM00487">
    <property type="entry name" value="DEXDc"/>
    <property type="match status" value="1"/>
</dbReference>
<keyword evidence="5" id="KW-0175">Coiled coil</keyword>
<dbReference type="Pfam" id="PF14520">
    <property type="entry name" value="HHH_5"/>
    <property type="match status" value="1"/>
</dbReference>
<evidence type="ECO:0000256" key="1">
    <source>
        <dbReference type="ARBA" id="ARBA00022741"/>
    </source>
</evidence>
<dbReference type="Pfam" id="PF00270">
    <property type="entry name" value="DEAD"/>
    <property type="match status" value="1"/>
</dbReference>
<dbReference type="GO" id="GO:0004386">
    <property type="term" value="F:helicase activity"/>
    <property type="evidence" value="ECO:0007669"/>
    <property type="project" value="UniProtKB-KW"/>
</dbReference>
<gene>
    <name evidence="9" type="ORF">C496_22819</name>
</gene>
<dbReference type="GO" id="GO:0140097">
    <property type="term" value="F:catalytic activity, acting on DNA"/>
    <property type="evidence" value="ECO:0007669"/>
    <property type="project" value="UniProtKB-ARBA"/>
</dbReference>
<evidence type="ECO:0000259" key="7">
    <source>
        <dbReference type="PROSITE" id="PS51192"/>
    </source>
</evidence>
<dbReference type="NCBIfam" id="NF010337">
    <property type="entry name" value="PRK13766.1"/>
    <property type="match status" value="1"/>
</dbReference>
<sequence>MAATDEGTEIPSIEHPLLEPNFLERRLYQLKLAGTAANGHTLVCLPTGLGKTTVSLLVTARRLDEVGGKALMLAPTKPLVQQHADFYREALQVPDDEIVVFTGDVSPDDRAETWEQATVVMATPQVIENDLVGSRISLSDVTHLTFDECHRATGDYAYNYIAERYHADASQPLVTGMSASPGGDEEAILEVCANLGIQDVEVMTEEDADVSEFTHDTDVEWERIDLPEEVIEIRDALNEVITDRLEKLKELGVAKSTQPDQSQKDLNRMRAELQQLINNDQSEGFKGMSVHAEVMKLRQAVTLVETQSVEAVCRYFDRQRNQARSSGASKASQRMVSDPRVREAMRKAESFDQLHPKYRKTRMLLAETLGLEGGERVIVFTESRDTAEALTEFLNDSFDAKRFVGQGDREGSDGMTQNQQQEVLDQFRAAEFEVLVSTSVAEEGLDVPEVDLVLFYEPVPTAIRSIQRKGRTGRQSEGRVVVLMAEDTRDEAYFWISQRREKEMESELRELKGMADTLAEELDDSQQALSDFDGNAAGGSEVKVNVNDGNSTAVGDSSSGSEGVSSQPGLQDFSSHNSDDETDEIEAESVETHEPHTEGDEIEIVADQREMDANIARDLSRRAEIEIRLETLDVGDYVCSDRVVVERKSVADFVDSLVGGDRSIFEQVGAMARHYSRPIVIVEGEGIYEQRDIHPNAIRGALSSLAVDFGASVLRTEGENETTELLAVIAGREQETSDREVSVHGEKGAKTVAEQQEYVVSSIAEIGPVTARSLLEEFGTVEAVMIASEDELQAANGVGKVTAERMREVIGTEYTGSN</sequence>
<reference evidence="9 10" key="1">
    <citation type="journal article" date="2014" name="PLoS Genet.">
        <title>Phylogenetically driven sequencing of extremely halophilic archaea reveals strategies for static and dynamic osmo-response.</title>
        <authorList>
            <person name="Becker E.A."/>
            <person name="Seitzer P.M."/>
            <person name="Tritt A."/>
            <person name="Larsen D."/>
            <person name="Krusor M."/>
            <person name="Yao A.I."/>
            <person name="Wu D."/>
            <person name="Madern D."/>
            <person name="Eisen J.A."/>
            <person name="Darling A.E."/>
            <person name="Facciotti M.T."/>
        </authorList>
    </citation>
    <scope>NUCLEOTIDE SEQUENCE [LARGE SCALE GENOMIC DNA]</scope>
    <source>
        <strain evidence="9 10">GA33</strain>
    </source>
</reference>
<evidence type="ECO:0000256" key="4">
    <source>
        <dbReference type="ARBA" id="ARBA00022840"/>
    </source>
</evidence>
<protein>
    <submittedName>
        <fullName evidence="9">Hef nuclease</fullName>
    </submittedName>
</protein>
<dbReference type="SMART" id="SM00490">
    <property type="entry name" value="HELICc"/>
    <property type="match status" value="1"/>
</dbReference>
<evidence type="ECO:0000256" key="3">
    <source>
        <dbReference type="ARBA" id="ARBA00022806"/>
    </source>
</evidence>
<dbReference type="PROSITE" id="PS51192">
    <property type="entry name" value="HELICASE_ATP_BIND_1"/>
    <property type="match status" value="1"/>
</dbReference>
<keyword evidence="4" id="KW-0067">ATP-binding</keyword>